<dbReference type="PANTHER" id="PTHR10127:SF861">
    <property type="entry name" value="DORSAL-VENTRAL PATTERNING PROTEIN TOLLOID-RELATED"/>
    <property type="match status" value="1"/>
</dbReference>
<dbReference type="InterPro" id="IPR001506">
    <property type="entry name" value="Peptidase_M12A"/>
</dbReference>
<feature type="region of interest" description="Disordered" evidence="2">
    <location>
        <begin position="225"/>
        <end position="251"/>
    </location>
</feature>
<dbReference type="GO" id="GO:0004222">
    <property type="term" value="F:metalloendopeptidase activity"/>
    <property type="evidence" value="ECO:0000318"/>
    <property type="project" value="GO_Central"/>
</dbReference>
<sequence>MADPSSPGDRAGKNMAKKAMSHWMSNTCLKFSPRKRERAYIEFQYDGWCRAQVGYTRKARQKVSIGSTHNYHERIHIRWSFGVCSALLCLAEGKPFDKLELVEDDMLMTKEQKRGLSCAPEWTGSACGLKGPLPLDSGKNPLHLQRRYCILDLTETSLWVSTSRTSKRRYDYRSIMHYSKYQGQNKLYAVVIEPREKGARIGQRIGLSAGDIRQTKLMYKCNAQGDSELQPVNDEDEDEDGGEIWESPLTK</sequence>
<dbReference type="FunFam" id="3.40.390.10:FF:000116">
    <property type="entry name" value="Metalloendopeptidase"/>
    <property type="match status" value="1"/>
</dbReference>
<evidence type="ECO:0000256" key="1">
    <source>
        <dbReference type="PROSITE-ProRule" id="PRU01211"/>
    </source>
</evidence>
<evidence type="ECO:0000256" key="2">
    <source>
        <dbReference type="SAM" id="MobiDB-lite"/>
    </source>
</evidence>
<name>A7SHE0_NEMVE</name>
<dbReference type="PROSITE" id="PS51864">
    <property type="entry name" value="ASTACIN"/>
    <property type="match status" value="1"/>
</dbReference>
<comment type="caution">
    <text evidence="1">Lacks conserved residue(s) required for the propagation of feature annotation.</text>
</comment>
<protein>
    <recommendedName>
        <fullName evidence="3">Peptidase M12A domain-containing protein</fullName>
    </recommendedName>
</protein>
<dbReference type="AlphaFoldDB" id="A7SHE0"/>
<dbReference type="InParanoid" id="A7SHE0"/>
<reference evidence="4 5" key="1">
    <citation type="journal article" date="2007" name="Science">
        <title>Sea anemone genome reveals ancestral eumetazoan gene repertoire and genomic organization.</title>
        <authorList>
            <person name="Putnam N.H."/>
            <person name="Srivastava M."/>
            <person name="Hellsten U."/>
            <person name="Dirks B."/>
            <person name="Chapman J."/>
            <person name="Salamov A."/>
            <person name="Terry A."/>
            <person name="Shapiro H."/>
            <person name="Lindquist E."/>
            <person name="Kapitonov V.V."/>
            <person name="Jurka J."/>
            <person name="Genikhovich G."/>
            <person name="Grigoriev I.V."/>
            <person name="Lucas S.M."/>
            <person name="Steele R.E."/>
            <person name="Finnerty J.R."/>
            <person name="Technau U."/>
            <person name="Martindale M.Q."/>
            <person name="Rokhsar D.S."/>
        </authorList>
    </citation>
    <scope>NUCLEOTIDE SEQUENCE [LARGE SCALE GENOMIC DNA]</scope>
    <source>
        <strain evidence="5">CH2 X CH6</strain>
    </source>
</reference>
<dbReference type="HOGENOM" id="CLU_1108211_0_0_1"/>
<feature type="domain" description="Peptidase M12A" evidence="3">
    <location>
        <begin position="1"/>
        <end position="222"/>
    </location>
</feature>
<dbReference type="GO" id="GO:0005615">
    <property type="term" value="C:extracellular space"/>
    <property type="evidence" value="ECO:0000318"/>
    <property type="project" value="GO_Central"/>
</dbReference>
<organism evidence="4 5">
    <name type="scientific">Nematostella vectensis</name>
    <name type="common">Starlet sea anemone</name>
    <dbReference type="NCBI Taxonomy" id="45351"/>
    <lineage>
        <taxon>Eukaryota</taxon>
        <taxon>Metazoa</taxon>
        <taxon>Cnidaria</taxon>
        <taxon>Anthozoa</taxon>
        <taxon>Hexacorallia</taxon>
        <taxon>Actiniaria</taxon>
        <taxon>Edwardsiidae</taxon>
        <taxon>Nematostella</taxon>
    </lineage>
</organism>
<evidence type="ECO:0000259" key="3">
    <source>
        <dbReference type="PROSITE" id="PS51864"/>
    </source>
</evidence>
<feature type="compositionally biased region" description="Acidic residues" evidence="2">
    <location>
        <begin position="233"/>
        <end position="243"/>
    </location>
</feature>
<dbReference type="SUPFAM" id="SSF55486">
    <property type="entry name" value="Metalloproteases ('zincins'), catalytic domain"/>
    <property type="match status" value="2"/>
</dbReference>
<evidence type="ECO:0000313" key="4">
    <source>
        <dbReference type="EMBL" id="EDO36898.1"/>
    </source>
</evidence>
<dbReference type="PhylomeDB" id="A7SHE0"/>
<dbReference type="InterPro" id="IPR024079">
    <property type="entry name" value="MetalloPept_cat_dom_sf"/>
</dbReference>
<dbReference type="Proteomes" id="UP000001593">
    <property type="component" value="Unassembled WGS sequence"/>
</dbReference>
<accession>A7SHE0</accession>
<proteinExistence type="predicted"/>
<keyword evidence="5" id="KW-1185">Reference proteome</keyword>
<dbReference type="OMA" id="ERIHIRW"/>
<evidence type="ECO:0000313" key="5">
    <source>
        <dbReference type="Proteomes" id="UP000001593"/>
    </source>
</evidence>
<dbReference type="GO" id="GO:0006508">
    <property type="term" value="P:proteolysis"/>
    <property type="evidence" value="ECO:0007669"/>
    <property type="project" value="InterPro"/>
</dbReference>
<gene>
    <name evidence="4" type="ORF">NEMVEDRAFT_v1g212316</name>
</gene>
<dbReference type="Gene3D" id="3.40.390.10">
    <property type="entry name" value="Collagenase (Catalytic Domain)"/>
    <property type="match status" value="2"/>
</dbReference>
<dbReference type="EMBL" id="DS469659">
    <property type="protein sequence ID" value="EDO36898.1"/>
    <property type="molecule type" value="Genomic_DNA"/>
</dbReference>
<dbReference type="Pfam" id="PF01400">
    <property type="entry name" value="Astacin"/>
    <property type="match status" value="2"/>
</dbReference>
<dbReference type="PANTHER" id="PTHR10127">
    <property type="entry name" value="DISCOIDIN, CUB, EGF, LAMININ , AND ZINC METALLOPROTEASE DOMAIN CONTAINING"/>
    <property type="match status" value="1"/>
</dbReference>